<dbReference type="STRING" id="1492898.SY85_13750"/>
<dbReference type="SUPFAM" id="SSF51215">
    <property type="entry name" value="Regulatory protein AraC"/>
    <property type="match status" value="1"/>
</dbReference>
<dbReference type="InterPro" id="IPR037923">
    <property type="entry name" value="HTH-like"/>
</dbReference>
<reference evidence="5 6" key="2">
    <citation type="journal article" date="2016" name="Int. J. Syst. Evol. Microbiol.">
        <title>Flavisolibacter tropicus sp. nov., isolated from tropical soil.</title>
        <authorList>
            <person name="Lee J.J."/>
            <person name="Kang M.S."/>
            <person name="Kim G.S."/>
            <person name="Lee C.S."/>
            <person name="Lim S."/>
            <person name="Lee J."/>
            <person name="Roh S.H."/>
            <person name="Kang H."/>
            <person name="Ha J.M."/>
            <person name="Bae S."/>
            <person name="Jung H.Y."/>
            <person name="Kim M.K."/>
        </authorList>
    </citation>
    <scope>NUCLEOTIDE SEQUENCE [LARGE SCALE GENOMIC DNA]</scope>
    <source>
        <strain evidence="5 6">LCS9</strain>
    </source>
</reference>
<dbReference type="SUPFAM" id="SSF46689">
    <property type="entry name" value="Homeodomain-like"/>
    <property type="match status" value="2"/>
</dbReference>
<dbReference type="SMART" id="SM00342">
    <property type="entry name" value="HTH_ARAC"/>
    <property type="match status" value="1"/>
</dbReference>
<evidence type="ECO:0000313" key="5">
    <source>
        <dbReference type="EMBL" id="ANE51409.1"/>
    </source>
</evidence>
<evidence type="ECO:0000259" key="4">
    <source>
        <dbReference type="PROSITE" id="PS01124"/>
    </source>
</evidence>
<dbReference type="AlphaFoldDB" id="A0A172TWE1"/>
<dbReference type="GO" id="GO:0003700">
    <property type="term" value="F:DNA-binding transcription factor activity"/>
    <property type="evidence" value="ECO:0007669"/>
    <property type="project" value="InterPro"/>
</dbReference>
<dbReference type="PROSITE" id="PS00041">
    <property type="entry name" value="HTH_ARAC_FAMILY_1"/>
    <property type="match status" value="1"/>
</dbReference>
<sequence length="293" mass="34802">MRESRRRDGFVGEKQILIPKTIIHKHITKNDFLHSLFITSIGYFPNALYHYRERKNGCEDYILLYSLAGKGNIEIGNERFELQPHQFIIIPPHRFHRYQANVSDPWTIYWIHFSSNQLEAFSREFKVEQFFTPTDLCYNDKIVTTWKEMYSSLANGYAAESIGYANFCMYRFLSFFLFPKRKTSLPKKACPFDQSIEYMKANLEKRLTTQDIANHFKYSSSHYTALFKKKTGLSPIDYFIKMKIHYACQLLTQSDLKIKEVAEKIGYEDPYYFSRLFKLVMNKSPKDYRNTSL</sequence>
<dbReference type="Pfam" id="PF02311">
    <property type="entry name" value="AraC_binding"/>
    <property type="match status" value="1"/>
</dbReference>
<evidence type="ECO:0000256" key="2">
    <source>
        <dbReference type="ARBA" id="ARBA00023125"/>
    </source>
</evidence>
<dbReference type="CDD" id="cd06986">
    <property type="entry name" value="cupin_MmsR-like_N"/>
    <property type="match status" value="1"/>
</dbReference>
<reference evidence="6" key="1">
    <citation type="submission" date="2015-01" db="EMBL/GenBank/DDBJ databases">
        <title>Flavisolibacter sp./LCS9/ whole genome sequencing.</title>
        <authorList>
            <person name="Kim M.K."/>
            <person name="Srinivasan S."/>
            <person name="Lee J.-J."/>
        </authorList>
    </citation>
    <scope>NUCLEOTIDE SEQUENCE [LARGE SCALE GENOMIC DNA]</scope>
    <source>
        <strain evidence="6">LCS9</strain>
    </source>
</reference>
<dbReference type="GO" id="GO:0043565">
    <property type="term" value="F:sequence-specific DNA binding"/>
    <property type="evidence" value="ECO:0007669"/>
    <property type="project" value="InterPro"/>
</dbReference>
<dbReference type="Gene3D" id="2.60.120.280">
    <property type="entry name" value="Regulatory protein AraC"/>
    <property type="match status" value="1"/>
</dbReference>
<dbReference type="Pfam" id="PF12833">
    <property type="entry name" value="HTH_18"/>
    <property type="match status" value="1"/>
</dbReference>
<dbReference type="PROSITE" id="PS01124">
    <property type="entry name" value="HTH_ARAC_FAMILY_2"/>
    <property type="match status" value="1"/>
</dbReference>
<dbReference type="InterPro" id="IPR018062">
    <property type="entry name" value="HTH_AraC-typ_CS"/>
</dbReference>
<name>A0A172TWE1_9BACT</name>
<dbReference type="PATRIC" id="fig|1492898.3.peg.2967"/>
<keyword evidence="2" id="KW-0238">DNA-binding</keyword>
<evidence type="ECO:0000256" key="1">
    <source>
        <dbReference type="ARBA" id="ARBA00023015"/>
    </source>
</evidence>
<evidence type="ECO:0000256" key="3">
    <source>
        <dbReference type="ARBA" id="ARBA00023163"/>
    </source>
</evidence>
<dbReference type="InterPro" id="IPR020449">
    <property type="entry name" value="Tscrpt_reg_AraC-type_HTH"/>
</dbReference>
<proteinExistence type="predicted"/>
<dbReference type="KEGG" id="fla:SY85_13750"/>
<dbReference type="InterPro" id="IPR009057">
    <property type="entry name" value="Homeodomain-like_sf"/>
</dbReference>
<dbReference type="PANTHER" id="PTHR43280:SF30">
    <property type="entry name" value="MMSAB OPERON REGULATORY PROTEIN"/>
    <property type="match status" value="1"/>
</dbReference>
<evidence type="ECO:0000313" key="6">
    <source>
        <dbReference type="Proteomes" id="UP000077177"/>
    </source>
</evidence>
<keyword evidence="3" id="KW-0804">Transcription</keyword>
<dbReference type="EMBL" id="CP011390">
    <property type="protein sequence ID" value="ANE51409.1"/>
    <property type="molecule type" value="Genomic_DNA"/>
</dbReference>
<dbReference type="Proteomes" id="UP000077177">
    <property type="component" value="Chromosome"/>
</dbReference>
<dbReference type="RefSeq" id="WP_066405405.1">
    <property type="nucleotide sequence ID" value="NZ_CP011390.1"/>
</dbReference>
<dbReference type="Gene3D" id="1.10.10.60">
    <property type="entry name" value="Homeodomain-like"/>
    <property type="match status" value="2"/>
</dbReference>
<dbReference type="PRINTS" id="PR00032">
    <property type="entry name" value="HTHARAC"/>
</dbReference>
<dbReference type="InterPro" id="IPR003313">
    <property type="entry name" value="AraC-bd"/>
</dbReference>
<gene>
    <name evidence="5" type="ORF">SY85_13750</name>
</gene>
<accession>A0A172TWE1</accession>
<dbReference type="PANTHER" id="PTHR43280">
    <property type="entry name" value="ARAC-FAMILY TRANSCRIPTIONAL REGULATOR"/>
    <property type="match status" value="1"/>
</dbReference>
<feature type="domain" description="HTH araC/xylS-type" evidence="4">
    <location>
        <begin position="193"/>
        <end position="291"/>
    </location>
</feature>
<dbReference type="InterPro" id="IPR018060">
    <property type="entry name" value="HTH_AraC"/>
</dbReference>
<keyword evidence="6" id="KW-1185">Reference proteome</keyword>
<organism evidence="5 6">
    <name type="scientific">Flavisolibacter tropicus</name>
    <dbReference type="NCBI Taxonomy" id="1492898"/>
    <lineage>
        <taxon>Bacteria</taxon>
        <taxon>Pseudomonadati</taxon>
        <taxon>Bacteroidota</taxon>
        <taxon>Chitinophagia</taxon>
        <taxon>Chitinophagales</taxon>
        <taxon>Chitinophagaceae</taxon>
        <taxon>Flavisolibacter</taxon>
    </lineage>
</organism>
<protein>
    <submittedName>
        <fullName evidence="5">AraC family transcriptional regulator</fullName>
    </submittedName>
</protein>
<keyword evidence="1" id="KW-0805">Transcription regulation</keyword>
<dbReference type="OrthoDB" id="9813413at2"/>